<organism evidence="1 2">
    <name type="scientific">Alkalihalophilus pseudofirmus</name>
    <name type="common">Bacillus pseudofirmus</name>
    <dbReference type="NCBI Taxonomy" id="79885"/>
    <lineage>
        <taxon>Bacteria</taxon>
        <taxon>Bacillati</taxon>
        <taxon>Bacillota</taxon>
        <taxon>Bacilli</taxon>
        <taxon>Bacillales</taxon>
        <taxon>Bacillaceae</taxon>
        <taxon>Alkalihalophilus</taxon>
    </lineage>
</organism>
<comment type="caution">
    <text evidence="1">The sequence shown here is derived from an EMBL/GenBank/DDBJ whole genome shotgun (WGS) entry which is preliminary data.</text>
</comment>
<dbReference type="AlphaFoldDB" id="A0AAJ2NT39"/>
<evidence type="ECO:0000313" key="2">
    <source>
        <dbReference type="Proteomes" id="UP001285636"/>
    </source>
</evidence>
<dbReference type="EMBL" id="JAWJAY010000988">
    <property type="protein sequence ID" value="MDV2888140.1"/>
    <property type="molecule type" value="Genomic_DNA"/>
</dbReference>
<sequence>MIIKIINEVNKLKEILRELDGRRSCEIWCMLGAKNERSEWYLYQIKNKREMGHGGFGRRTPLK</sequence>
<proteinExistence type="predicted"/>
<feature type="non-terminal residue" evidence="1">
    <location>
        <position position="63"/>
    </location>
</feature>
<protein>
    <submittedName>
        <fullName evidence="1">Uncharacterized protein</fullName>
    </submittedName>
</protein>
<accession>A0AAJ2NT39</accession>
<name>A0AAJ2NT39_ALKPS</name>
<reference evidence="1" key="1">
    <citation type="submission" date="2023-10" db="EMBL/GenBank/DDBJ databases">
        <title>Screening of Alkalihalophilus pseudofirmusBZ-TG-HK211 and Its Alleviation of Salt Stress on Rapeseed Growth.</title>
        <authorList>
            <person name="Zhao B."/>
            <person name="Guo T."/>
        </authorList>
    </citation>
    <scope>NUCLEOTIDE SEQUENCE</scope>
    <source>
        <strain evidence="1">BZ-TG-HK211</strain>
    </source>
</reference>
<dbReference type="Proteomes" id="UP001285636">
    <property type="component" value="Unassembled WGS sequence"/>
</dbReference>
<gene>
    <name evidence="1" type="ORF">RYX45_23540</name>
</gene>
<dbReference type="RefSeq" id="WP_323468160.1">
    <property type="nucleotide sequence ID" value="NZ_JAWJAY010000988.1"/>
</dbReference>
<evidence type="ECO:0000313" key="1">
    <source>
        <dbReference type="EMBL" id="MDV2888140.1"/>
    </source>
</evidence>